<feature type="domain" description="PAZ" evidence="1">
    <location>
        <begin position="244"/>
        <end position="343"/>
    </location>
</feature>
<evidence type="ECO:0000313" key="4">
    <source>
        <dbReference type="Proteomes" id="UP000807342"/>
    </source>
</evidence>
<comment type="caution">
    <text evidence="3">The sequence shown here is derived from an EMBL/GenBank/DDBJ whole genome shotgun (WGS) entry which is preliminary data.</text>
</comment>
<dbReference type="Pfam" id="PF02171">
    <property type="entry name" value="Piwi"/>
    <property type="match status" value="1"/>
</dbReference>
<dbReference type="InterPro" id="IPR003165">
    <property type="entry name" value="Piwi"/>
</dbReference>
<dbReference type="PROSITE" id="PS50821">
    <property type="entry name" value="PAZ"/>
    <property type="match status" value="1"/>
</dbReference>
<dbReference type="Gene3D" id="3.40.50.2300">
    <property type="match status" value="1"/>
</dbReference>
<evidence type="ECO:0000259" key="1">
    <source>
        <dbReference type="PROSITE" id="PS50821"/>
    </source>
</evidence>
<dbReference type="InterPro" id="IPR003100">
    <property type="entry name" value="PAZ_dom"/>
</dbReference>
<dbReference type="InterPro" id="IPR014811">
    <property type="entry name" value="ArgoL1"/>
</dbReference>
<dbReference type="EMBL" id="MU151826">
    <property type="protein sequence ID" value="KAF9441655.1"/>
    <property type="molecule type" value="Genomic_DNA"/>
</dbReference>
<dbReference type="CDD" id="cd02846">
    <property type="entry name" value="PAZ_argonaute_like"/>
    <property type="match status" value="1"/>
</dbReference>
<dbReference type="InterPro" id="IPR036397">
    <property type="entry name" value="RNaseH_sf"/>
</dbReference>
<dbReference type="InterPro" id="IPR032473">
    <property type="entry name" value="Argonaute_Mid_dom"/>
</dbReference>
<dbReference type="PROSITE" id="PS50822">
    <property type="entry name" value="PIWI"/>
    <property type="match status" value="1"/>
</dbReference>
<reference evidence="3" key="1">
    <citation type="submission" date="2020-11" db="EMBL/GenBank/DDBJ databases">
        <authorList>
            <consortium name="DOE Joint Genome Institute"/>
            <person name="Ahrendt S."/>
            <person name="Riley R."/>
            <person name="Andreopoulos W."/>
            <person name="Labutti K."/>
            <person name="Pangilinan J."/>
            <person name="Ruiz-Duenas F.J."/>
            <person name="Barrasa J.M."/>
            <person name="Sanchez-Garcia M."/>
            <person name="Camarero S."/>
            <person name="Miyauchi S."/>
            <person name="Serrano A."/>
            <person name="Linde D."/>
            <person name="Babiker R."/>
            <person name="Drula E."/>
            <person name="Ayuso-Fernandez I."/>
            <person name="Pacheco R."/>
            <person name="Padilla G."/>
            <person name="Ferreira P."/>
            <person name="Barriuso J."/>
            <person name="Kellner H."/>
            <person name="Castanera R."/>
            <person name="Alfaro M."/>
            <person name="Ramirez L."/>
            <person name="Pisabarro A.G."/>
            <person name="Kuo A."/>
            <person name="Tritt A."/>
            <person name="Lipzen A."/>
            <person name="He G."/>
            <person name="Yan M."/>
            <person name="Ng V."/>
            <person name="Cullen D."/>
            <person name="Martin F."/>
            <person name="Rosso M.-N."/>
            <person name="Henrissat B."/>
            <person name="Hibbett D."/>
            <person name="Martinez A.T."/>
            <person name="Grigoriev I.V."/>
        </authorList>
    </citation>
    <scope>NUCLEOTIDE SEQUENCE</scope>
    <source>
        <strain evidence="3">MF-IS2</strain>
    </source>
</reference>
<dbReference type="Pfam" id="PF16486">
    <property type="entry name" value="ArgoN"/>
    <property type="match status" value="1"/>
</dbReference>
<dbReference type="InterPro" id="IPR032474">
    <property type="entry name" value="Argonaute_N"/>
</dbReference>
<dbReference type="Pfam" id="PF02170">
    <property type="entry name" value="PAZ"/>
    <property type="match status" value="1"/>
</dbReference>
<name>A0A9P6BXN4_9AGAR</name>
<gene>
    <name evidence="3" type="ORF">P691DRAFT_799192</name>
</gene>
<dbReference type="Pfam" id="PF08699">
    <property type="entry name" value="ArgoL1"/>
    <property type="match status" value="1"/>
</dbReference>
<dbReference type="InterPro" id="IPR045246">
    <property type="entry name" value="Piwi_ago-like"/>
</dbReference>
<dbReference type="Pfam" id="PF16487">
    <property type="entry name" value="ArgoMid"/>
    <property type="match status" value="1"/>
</dbReference>
<sequence>MSANSEFGHVAAVGVKRPGQGTAGRPIPVEVNCYVVDAPNITIYQYDAIDPDKLPIRANMEIFRQVEQENPTIFTKPMAYDGRKIAYAALDLPLGSTSRTFEVTLAPKNGGTDPKPQGRPPRVYKLKLTQAATINTDVLHRYVSGQQSLDTAVATSLAAYNTIIRMEPNLRFPFNVRSFFTPDGARPIGGGIELWRGFFQSIRPGPGRLLLNLDIATCMMYRTGPLVDLCLDFFDRQDLMRSGNFAQFLSPNGLSERERIRLQKFLTNLRVTVPGSTRDKKRGIKRLSDRGAAQITFEYQGQNVTVARYFQLTGQQIRYPQMFCVELGTGGALVPLELCQVPPGQIMRKQLPSDKTKAMVEFSTQKPHERFQSIRNGAQQLAYGQSDYIREFGMNINTAGGLMQVQARVLPTPVLQYGAGSREVTVMPKFGAWNMADKKLIAPSTVHHWLVFSFDSRRFREPGASEMIKNMVRGFESTGIVMSDKQPIIKNGNPQGDIGAQLRAAGTESYQKKKTPPQLIVIVLPDQGNTEIYTAVKHFGDVAQGVATQCLKAGKCVGANIQYWANVALKVNVKLGGINWNPQARSAPILADPNNPVIIMGADVQHPAPGAEGRPSFTAVVGSVDALASKYVATSALQVGRQELIDDLKAMCKEVIQTHISYRQQKEGAKNPAPRKLIFFRDGVSEGQFDQVLQAELPLIQEACRELNIRPQITLLVVIKRHHIRMNPMANADRTGNCPAGTILDTGITSPVEFDWYLQSHGGLLGTSRPAHYADNRFSADTLQALAFTLCHVYARATRSVSIPAPVYYADIVCARGKHHFEPGMQLQLSDTVSQTGSVDTFRQAYMPIHNNMKRLMFFSVCCSVL</sequence>
<protein>
    <submittedName>
        <fullName evidence="3">Piwi-domain-containing protein</fullName>
    </submittedName>
</protein>
<dbReference type="GO" id="GO:0003723">
    <property type="term" value="F:RNA binding"/>
    <property type="evidence" value="ECO:0007669"/>
    <property type="project" value="InterPro"/>
</dbReference>
<dbReference type="Gene3D" id="3.30.420.10">
    <property type="entry name" value="Ribonuclease H-like superfamily/Ribonuclease H"/>
    <property type="match status" value="1"/>
</dbReference>
<dbReference type="SMART" id="SM01163">
    <property type="entry name" value="DUF1785"/>
    <property type="match status" value="1"/>
</dbReference>
<dbReference type="InterPro" id="IPR036085">
    <property type="entry name" value="PAZ_dom_sf"/>
</dbReference>
<organism evidence="3 4">
    <name type="scientific">Macrolepiota fuliginosa MF-IS2</name>
    <dbReference type="NCBI Taxonomy" id="1400762"/>
    <lineage>
        <taxon>Eukaryota</taxon>
        <taxon>Fungi</taxon>
        <taxon>Dikarya</taxon>
        <taxon>Basidiomycota</taxon>
        <taxon>Agaricomycotina</taxon>
        <taxon>Agaricomycetes</taxon>
        <taxon>Agaricomycetidae</taxon>
        <taxon>Agaricales</taxon>
        <taxon>Agaricineae</taxon>
        <taxon>Agaricaceae</taxon>
        <taxon>Macrolepiota</taxon>
    </lineage>
</organism>
<dbReference type="Pfam" id="PF16488">
    <property type="entry name" value="ArgoL2"/>
    <property type="match status" value="1"/>
</dbReference>
<dbReference type="SUPFAM" id="SSF101690">
    <property type="entry name" value="PAZ domain"/>
    <property type="match status" value="1"/>
</dbReference>
<dbReference type="Gene3D" id="2.170.260.10">
    <property type="entry name" value="paz domain"/>
    <property type="match status" value="1"/>
</dbReference>
<evidence type="ECO:0000313" key="3">
    <source>
        <dbReference type="EMBL" id="KAF9441655.1"/>
    </source>
</evidence>
<feature type="domain" description="Piwi" evidence="2">
    <location>
        <begin position="519"/>
        <end position="822"/>
    </location>
</feature>
<dbReference type="OrthoDB" id="10252740at2759"/>
<dbReference type="SMART" id="SM00950">
    <property type="entry name" value="Piwi"/>
    <property type="match status" value="1"/>
</dbReference>
<dbReference type="CDD" id="cd04657">
    <property type="entry name" value="Piwi_ago-like"/>
    <property type="match status" value="1"/>
</dbReference>
<dbReference type="InterPro" id="IPR032472">
    <property type="entry name" value="ArgoL2"/>
</dbReference>
<dbReference type="SUPFAM" id="SSF53098">
    <property type="entry name" value="Ribonuclease H-like"/>
    <property type="match status" value="1"/>
</dbReference>
<dbReference type="AlphaFoldDB" id="A0A9P6BXN4"/>
<dbReference type="PANTHER" id="PTHR22891">
    <property type="entry name" value="EUKARYOTIC TRANSLATION INITIATION FACTOR 2C"/>
    <property type="match status" value="1"/>
</dbReference>
<dbReference type="InterPro" id="IPR012337">
    <property type="entry name" value="RNaseH-like_sf"/>
</dbReference>
<accession>A0A9P6BXN4</accession>
<keyword evidence="4" id="KW-1185">Reference proteome</keyword>
<proteinExistence type="predicted"/>
<dbReference type="Proteomes" id="UP000807342">
    <property type="component" value="Unassembled WGS sequence"/>
</dbReference>
<evidence type="ECO:0000259" key="2">
    <source>
        <dbReference type="PROSITE" id="PS50822"/>
    </source>
</evidence>